<reference evidence="2 3" key="1">
    <citation type="submission" date="2024-02" db="EMBL/GenBank/DDBJ databases">
        <title>Roseibium algae sp. nov., isolated from marine alga (Grateloupia sp.), showing potential in myo-inositol conversion.</title>
        <authorList>
            <person name="Wang Y."/>
        </authorList>
    </citation>
    <scope>NUCLEOTIDE SEQUENCE [LARGE SCALE GENOMIC DNA]</scope>
    <source>
        <strain evidence="2 3">H3510</strain>
    </source>
</reference>
<dbReference type="EMBL" id="JBAKIA010000002">
    <property type="protein sequence ID" value="MEJ8473561.1"/>
    <property type="molecule type" value="Genomic_DNA"/>
</dbReference>
<evidence type="ECO:0000313" key="3">
    <source>
        <dbReference type="Proteomes" id="UP001385499"/>
    </source>
</evidence>
<dbReference type="Proteomes" id="UP001385499">
    <property type="component" value="Unassembled WGS sequence"/>
</dbReference>
<name>A0ABU8THF9_9HYPH</name>
<gene>
    <name evidence="2" type="ORF">V6575_05635</name>
</gene>
<dbReference type="PROSITE" id="PS51257">
    <property type="entry name" value="PROKAR_LIPOPROTEIN"/>
    <property type="match status" value="1"/>
</dbReference>
<comment type="caution">
    <text evidence="2">The sequence shown here is derived from an EMBL/GenBank/DDBJ whole genome shotgun (WGS) entry which is preliminary data.</text>
</comment>
<evidence type="ECO:0008006" key="4">
    <source>
        <dbReference type="Google" id="ProtNLM"/>
    </source>
</evidence>
<dbReference type="RefSeq" id="WP_340273168.1">
    <property type="nucleotide sequence ID" value="NZ_JBAKIA010000002.1"/>
</dbReference>
<keyword evidence="3" id="KW-1185">Reference proteome</keyword>
<evidence type="ECO:0000313" key="2">
    <source>
        <dbReference type="EMBL" id="MEJ8473561.1"/>
    </source>
</evidence>
<accession>A0ABU8THF9</accession>
<proteinExistence type="predicted"/>
<feature type="chain" id="PRO_5045687900" description="Beta-barrel assembly complex subunit BamF" evidence="1">
    <location>
        <begin position="24"/>
        <end position="235"/>
    </location>
</feature>
<protein>
    <recommendedName>
        <fullName evidence="4">Beta-barrel assembly complex subunit BamF</fullName>
    </recommendedName>
</protein>
<evidence type="ECO:0000256" key="1">
    <source>
        <dbReference type="SAM" id="SignalP"/>
    </source>
</evidence>
<organism evidence="2 3">
    <name type="scientific">Roseibium algae</name>
    <dbReference type="NCBI Taxonomy" id="3123038"/>
    <lineage>
        <taxon>Bacteria</taxon>
        <taxon>Pseudomonadati</taxon>
        <taxon>Pseudomonadota</taxon>
        <taxon>Alphaproteobacteria</taxon>
        <taxon>Hyphomicrobiales</taxon>
        <taxon>Stappiaceae</taxon>
        <taxon>Roseibium</taxon>
    </lineage>
</organism>
<keyword evidence="1" id="KW-0732">Signal</keyword>
<feature type="signal peptide" evidence="1">
    <location>
        <begin position="1"/>
        <end position="23"/>
    </location>
</feature>
<sequence>MLRTILKNIRQIALLLTASAALAACQAADGTSQAPDTALVNSLMSGLGAVDPNEKQIEYKPRAPLAMPANATALPAPETQVAGSKSAAWPTKTGNKDLAEIKAVYADAKGRHPGVLSPEQMRGINIAGASTSRNLAAETRDEDIMTGERMTDAEMRAQNNSAADMTKQANAITNAGVPTRRYLTDPPNAYSVPSADAPMPEIVKTKTDAFKDEFDSAPLDMRCLEESGGECRRGN</sequence>